<dbReference type="InterPro" id="IPR019861">
    <property type="entry name" value="PorP/SprF_Bacteroidetes"/>
</dbReference>
<feature type="signal peptide" evidence="1">
    <location>
        <begin position="1"/>
        <end position="20"/>
    </location>
</feature>
<feature type="chain" id="PRO_5045569374" evidence="1">
    <location>
        <begin position="21"/>
        <end position="333"/>
    </location>
</feature>
<sequence length="333" mass="37724">MTLRPILTIIVLVSCCFAQAQDPVFTQSNYIQETLNPAFSGFEDNDRIAAGLLSRVQWPNLDLQIHTQYAYVNKSYDYGPSLGFGVGINAVWQYESFNNYNYAQVNLNYAHRINLNNGWYFRPAIEVGVGNKSNRFRNLTLADQINISSGVINPVSVDPLASRINADPFLDINAGFLVEKQTFNDISYWVGGSVRHLNRPNISIVEGEKLPLDIFYSFHGNVRFPFLYENTIMMTTNFMVQGPYNRLDIGTIFQLDAILLGLTAATNPARNDGNAHLLTSINAFVGLEYQTFRFGFSYDKNTSNIGRTDGVYELSMTYLSRCRRCNTDRSRKK</sequence>
<accession>A0ABU7W8U3</accession>
<dbReference type="Proteomes" id="UP001356704">
    <property type="component" value="Unassembled WGS sequence"/>
</dbReference>
<dbReference type="PROSITE" id="PS51257">
    <property type="entry name" value="PROKAR_LIPOPROTEIN"/>
    <property type="match status" value="1"/>
</dbReference>
<dbReference type="Pfam" id="PF11751">
    <property type="entry name" value="PorP_SprF"/>
    <property type="match status" value="1"/>
</dbReference>
<evidence type="ECO:0000256" key="1">
    <source>
        <dbReference type="SAM" id="SignalP"/>
    </source>
</evidence>
<gene>
    <name evidence="2" type="ORF">V1468_11230</name>
</gene>
<dbReference type="NCBIfam" id="TIGR03519">
    <property type="entry name" value="T9SS_PorP_fam"/>
    <property type="match status" value="1"/>
</dbReference>
<reference evidence="2 3" key="1">
    <citation type="submission" date="2024-02" db="EMBL/GenBank/DDBJ databases">
        <title>Winogradskyella poriferorum JCM 12885.</title>
        <authorList>
            <person name="Zhang D.-F."/>
            <person name="Fu Z.-Y."/>
        </authorList>
    </citation>
    <scope>NUCLEOTIDE SEQUENCE [LARGE SCALE GENOMIC DNA]</scope>
    <source>
        <strain evidence="2 3">JCM 12885</strain>
    </source>
</reference>
<evidence type="ECO:0000313" key="2">
    <source>
        <dbReference type="EMBL" id="MEF3079581.1"/>
    </source>
</evidence>
<dbReference type="EMBL" id="JAZHOU010000003">
    <property type="protein sequence ID" value="MEF3079581.1"/>
    <property type="molecule type" value="Genomic_DNA"/>
</dbReference>
<dbReference type="RefSeq" id="WP_331810338.1">
    <property type="nucleotide sequence ID" value="NZ_JAZHOU010000003.1"/>
</dbReference>
<keyword evidence="3" id="KW-1185">Reference proteome</keyword>
<proteinExistence type="predicted"/>
<comment type="caution">
    <text evidence="2">The sequence shown here is derived from an EMBL/GenBank/DDBJ whole genome shotgun (WGS) entry which is preliminary data.</text>
</comment>
<evidence type="ECO:0000313" key="3">
    <source>
        <dbReference type="Proteomes" id="UP001356704"/>
    </source>
</evidence>
<keyword evidence="1" id="KW-0732">Signal</keyword>
<organism evidence="2 3">
    <name type="scientific">Winogradskyella poriferorum</name>
    <dbReference type="NCBI Taxonomy" id="307627"/>
    <lineage>
        <taxon>Bacteria</taxon>
        <taxon>Pseudomonadati</taxon>
        <taxon>Bacteroidota</taxon>
        <taxon>Flavobacteriia</taxon>
        <taxon>Flavobacteriales</taxon>
        <taxon>Flavobacteriaceae</taxon>
        <taxon>Winogradskyella</taxon>
    </lineage>
</organism>
<name>A0ABU7W8U3_9FLAO</name>
<protein>
    <submittedName>
        <fullName evidence="2">PorP/SprF family type IX secretion system membrane protein</fullName>
    </submittedName>
</protein>